<evidence type="ECO:0000256" key="3">
    <source>
        <dbReference type="ARBA" id="ARBA00022707"/>
    </source>
</evidence>
<keyword evidence="4" id="KW-0449">Lipoprotein</keyword>
<dbReference type="InterPro" id="IPR019142">
    <property type="entry name" value="Dymeclin"/>
</dbReference>
<dbReference type="AlphaFoldDB" id="A0A1D2AB14"/>
<evidence type="ECO:0000313" key="5">
    <source>
        <dbReference type="EMBL" id="JAT76382.1"/>
    </source>
</evidence>
<dbReference type="PANTHER" id="PTHR12895">
    <property type="entry name" value="DYMECLIN"/>
    <property type="match status" value="1"/>
</dbReference>
<evidence type="ECO:0000256" key="2">
    <source>
        <dbReference type="ARBA" id="ARBA00015736"/>
    </source>
</evidence>
<dbReference type="PANTHER" id="PTHR12895:SF9">
    <property type="entry name" value="DYMECLIN"/>
    <property type="match status" value="1"/>
</dbReference>
<dbReference type="EMBL" id="GDKF01002240">
    <property type="protein sequence ID" value="JAT76382.1"/>
    <property type="molecule type" value="Transcribed_RNA"/>
</dbReference>
<dbReference type="GO" id="GO:0007030">
    <property type="term" value="P:Golgi organization"/>
    <property type="evidence" value="ECO:0007669"/>
    <property type="project" value="TreeGrafter"/>
</dbReference>
<organism evidence="5">
    <name type="scientific">Auxenochlorella protothecoides</name>
    <name type="common">Green microalga</name>
    <name type="synonym">Chlorella protothecoides</name>
    <dbReference type="NCBI Taxonomy" id="3075"/>
    <lineage>
        <taxon>Eukaryota</taxon>
        <taxon>Viridiplantae</taxon>
        <taxon>Chlorophyta</taxon>
        <taxon>core chlorophytes</taxon>
        <taxon>Trebouxiophyceae</taxon>
        <taxon>Chlorellales</taxon>
        <taxon>Chlorellaceae</taxon>
        <taxon>Auxenochlorella</taxon>
    </lineage>
</organism>
<comment type="similarity">
    <text evidence="1">Belongs to the dymeclin family.</text>
</comment>
<proteinExistence type="inferred from homology"/>
<dbReference type="GO" id="GO:0005794">
    <property type="term" value="C:Golgi apparatus"/>
    <property type="evidence" value="ECO:0007669"/>
    <property type="project" value="TreeGrafter"/>
</dbReference>
<protein>
    <recommendedName>
        <fullName evidence="2">Dymeclin</fullName>
    </recommendedName>
</protein>
<evidence type="ECO:0000256" key="4">
    <source>
        <dbReference type="ARBA" id="ARBA00023288"/>
    </source>
</evidence>
<dbReference type="Pfam" id="PF09742">
    <property type="entry name" value="Dymeclin"/>
    <property type="match status" value="1"/>
</dbReference>
<accession>A0A1D2AB14</accession>
<keyword evidence="3" id="KW-0519">Myristate</keyword>
<gene>
    <name evidence="5" type="ORF">g.8908</name>
</gene>
<name>A0A1D2AB14_AUXPR</name>
<evidence type="ECO:0000256" key="1">
    <source>
        <dbReference type="ARBA" id="ARBA00010603"/>
    </source>
</evidence>
<reference evidence="5" key="1">
    <citation type="submission" date="2015-08" db="EMBL/GenBank/DDBJ databases">
        <authorList>
            <person name="Babu N.S."/>
            <person name="Beckwith C.J."/>
            <person name="Beseler K.G."/>
            <person name="Brison A."/>
            <person name="Carone J.V."/>
            <person name="Caskin T.P."/>
            <person name="Diamond M."/>
            <person name="Durham M.E."/>
            <person name="Foxe J.M."/>
            <person name="Go M."/>
            <person name="Henderson B.A."/>
            <person name="Jones I.B."/>
            <person name="McGettigan J.A."/>
            <person name="Micheletti S.J."/>
            <person name="Nasrallah M.E."/>
            <person name="Ortiz D."/>
            <person name="Piller C.R."/>
            <person name="Privatt S.R."/>
            <person name="Schneider S.L."/>
            <person name="Sharp S."/>
            <person name="Smith T.C."/>
            <person name="Stanton J.D."/>
            <person name="Ullery H.E."/>
            <person name="Wilson R.J."/>
            <person name="Serrano M.G."/>
            <person name="Buck G."/>
            <person name="Lee V."/>
            <person name="Wang Y."/>
            <person name="Carvalho R."/>
            <person name="Voegtly L."/>
            <person name="Shi R."/>
            <person name="Duckworth R."/>
            <person name="Johnson A."/>
            <person name="Loviza R."/>
            <person name="Walstead R."/>
            <person name="Shah Z."/>
            <person name="Kiflezghi M."/>
            <person name="Wade K."/>
            <person name="Ball S.L."/>
            <person name="Bradley K.W."/>
            <person name="Asai D.J."/>
            <person name="Bowman C.A."/>
            <person name="Russell D.A."/>
            <person name="Pope W.H."/>
            <person name="Jacobs-Sera D."/>
            <person name="Hendrix R.W."/>
            <person name="Hatfull G.F."/>
        </authorList>
    </citation>
    <scope>NUCLEOTIDE SEQUENCE</scope>
</reference>
<sequence length="739" mass="78544">MGNAASATTAAALDALASVTGPASLQLDDETWQPLLAVSTPLSRWSEEELQATIRPYCGDLVYHNCQTYNLQRLIVLLCRKLEGASKRGADVAVANLLCLLRILLQDLMEHLTPAQLQAFLSWPAPGSPHKVAVERDAQEEEQTPVEQQLVGACLRALVARNDPAASAGEYLTQLHLLQLLLVMLSTQLYCQDLDEQGLELPLLAAVLEQSEVDPVSVVETLLRLVIVGPQAPLGLRLFLPTDTRAILRAVRAAASSLVWLPMSAFSFLLRRQPAAPGQSPLGLHACLLLLTLCFHALPGEGAEGALTVRTPGPYRLALHGLRDADDAEATAAAAEDGRGALGRGPRASFPALFACLTREPVAPPETALLLYLVLHDGGDFRGYCLARTDPEALLLPLLGALQREDAGRGDRGAVYVLLTLLLAFSSDAGWAAALHRVWLEATPPWLKGRARAKQPLGSLALSVLLRSAHASVARHGDAFLQTNTLAVLANLAPHVTGLTSEAAQRLVSLLALLARRWRRLAADAAGLTTMAAAVGNPATAADGTPEATSLAVSESTSAAAAESAQLAHDFLRMALESASAVLERALPANPALVYALLHRGELFEGLPRDDPGLRVPLANILAVIDHFTRALARSLGEGAAALDAGTVMAAIRHDSRAWRGDRLQRGADLHFAYEEGLQAHSFFVPCVWARVVAASSLSWDLDAISLFTPEGAAVEDGHEAHWTSEEAEGQVPTVVVAP</sequence>